<evidence type="ECO:0000256" key="2">
    <source>
        <dbReference type="ARBA" id="ARBA00023002"/>
    </source>
</evidence>
<organism evidence="7 8">
    <name type="scientific">Pseudarthrobacter niigatensis</name>
    <dbReference type="NCBI Taxonomy" id="369935"/>
    <lineage>
        <taxon>Bacteria</taxon>
        <taxon>Bacillati</taxon>
        <taxon>Actinomycetota</taxon>
        <taxon>Actinomycetes</taxon>
        <taxon>Micrococcales</taxon>
        <taxon>Micrococcaceae</taxon>
        <taxon>Pseudarthrobacter</taxon>
    </lineage>
</organism>
<evidence type="ECO:0000256" key="4">
    <source>
        <dbReference type="PIRSR" id="PIRSR000103-1"/>
    </source>
</evidence>
<protein>
    <submittedName>
        <fullName evidence="7">3-hydroxyisobutyrate dehydrogenase</fullName>
        <ecNumber evidence="7">1.1.1.31</ecNumber>
    </submittedName>
</protein>
<reference evidence="7 8" key="1">
    <citation type="submission" date="2023-07" db="EMBL/GenBank/DDBJ databases">
        <title>Sorghum-associated microbial communities from plants grown in Nebraska, USA.</title>
        <authorList>
            <person name="Schachtman D."/>
        </authorList>
    </citation>
    <scope>NUCLEOTIDE SEQUENCE [LARGE SCALE GENOMIC DNA]</scope>
    <source>
        <strain evidence="7 8">DS1001</strain>
    </source>
</reference>
<dbReference type="EC" id="1.1.1.31" evidence="7"/>
<feature type="active site" evidence="4">
    <location>
        <position position="171"/>
    </location>
</feature>
<dbReference type="SUPFAM" id="SSF48179">
    <property type="entry name" value="6-phosphogluconate dehydrogenase C-terminal domain-like"/>
    <property type="match status" value="1"/>
</dbReference>
<evidence type="ECO:0000259" key="5">
    <source>
        <dbReference type="Pfam" id="PF03446"/>
    </source>
</evidence>
<dbReference type="EMBL" id="JAUSTB010000001">
    <property type="protein sequence ID" value="MDQ0144660.1"/>
    <property type="molecule type" value="Genomic_DNA"/>
</dbReference>
<sequence length="297" mass="30655">MSDAAVGFIGLGNMGRPMVTLLANAGMNVVVFDASESVRQAAASDGLTVATGTAEIAATCETVILMLPSSDIVDSVVKTLCDEPGRLVSLIIDMSSSIPDRTVSLAKRCAGFGVAVVDAPVSGGVARAKTGDLTLMVGGAAADVERAHAFLPLLGSRIIHVGEVGAGHAVKALNNLLSATHLLATNEAVLAARKFGVQPSVFLDVVNTSSGRSGSSELKLPNYVLPGTFNSGFSASLLEKDVRIAVDLEHALEMEAPISEAVAARWKDLNSRLEAGADHTAIIRPMEQDLGLEVRAS</sequence>
<evidence type="ECO:0000313" key="7">
    <source>
        <dbReference type="EMBL" id="MDQ0144660.1"/>
    </source>
</evidence>
<dbReference type="InterPro" id="IPR013328">
    <property type="entry name" value="6PGD_dom2"/>
</dbReference>
<comment type="similarity">
    <text evidence="1">Belongs to the HIBADH-related family.</text>
</comment>
<evidence type="ECO:0000256" key="1">
    <source>
        <dbReference type="ARBA" id="ARBA00009080"/>
    </source>
</evidence>
<dbReference type="Proteomes" id="UP001239267">
    <property type="component" value="Unassembled WGS sequence"/>
</dbReference>
<dbReference type="InterPro" id="IPR008927">
    <property type="entry name" value="6-PGluconate_DH-like_C_sf"/>
</dbReference>
<gene>
    <name evidence="7" type="ORF">J2T23_000534</name>
</gene>
<evidence type="ECO:0000259" key="6">
    <source>
        <dbReference type="Pfam" id="PF14833"/>
    </source>
</evidence>
<keyword evidence="3" id="KW-0520">NAD</keyword>
<dbReference type="Pfam" id="PF03446">
    <property type="entry name" value="NAD_binding_2"/>
    <property type="match status" value="1"/>
</dbReference>
<dbReference type="Pfam" id="PF14833">
    <property type="entry name" value="NAD_binding_11"/>
    <property type="match status" value="1"/>
</dbReference>
<dbReference type="GO" id="GO:0050661">
    <property type="term" value="F:NADP binding"/>
    <property type="evidence" value="ECO:0007669"/>
    <property type="project" value="InterPro"/>
</dbReference>
<dbReference type="GO" id="GO:0008442">
    <property type="term" value="F:3-hydroxyisobutyrate dehydrogenase activity"/>
    <property type="evidence" value="ECO:0007669"/>
    <property type="project" value="UniProtKB-EC"/>
</dbReference>
<feature type="domain" description="6-phosphogluconate dehydrogenase NADP-binding" evidence="5">
    <location>
        <begin position="6"/>
        <end position="162"/>
    </location>
</feature>
<keyword evidence="2 7" id="KW-0560">Oxidoreductase</keyword>
<proteinExistence type="inferred from homology"/>
<dbReference type="Gene3D" id="3.40.50.720">
    <property type="entry name" value="NAD(P)-binding Rossmann-like Domain"/>
    <property type="match status" value="1"/>
</dbReference>
<name>A0AAJ1WEJ1_9MICC</name>
<dbReference type="SUPFAM" id="SSF51735">
    <property type="entry name" value="NAD(P)-binding Rossmann-fold domains"/>
    <property type="match status" value="1"/>
</dbReference>
<dbReference type="InterPro" id="IPR036291">
    <property type="entry name" value="NAD(P)-bd_dom_sf"/>
</dbReference>
<dbReference type="PANTHER" id="PTHR22981:SF7">
    <property type="entry name" value="3-HYDROXYISOBUTYRATE DEHYDROGENASE, MITOCHONDRIAL"/>
    <property type="match status" value="1"/>
</dbReference>
<keyword evidence="8" id="KW-1185">Reference proteome</keyword>
<accession>A0AAJ1WEJ1</accession>
<dbReference type="GO" id="GO:0051287">
    <property type="term" value="F:NAD binding"/>
    <property type="evidence" value="ECO:0007669"/>
    <property type="project" value="InterPro"/>
</dbReference>
<comment type="caution">
    <text evidence="7">The sequence shown here is derived from an EMBL/GenBank/DDBJ whole genome shotgun (WGS) entry which is preliminary data.</text>
</comment>
<dbReference type="AlphaFoldDB" id="A0AAJ1WEJ1"/>
<dbReference type="InterPro" id="IPR029154">
    <property type="entry name" value="HIBADH-like_NADP-bd"/>
</dbReference>
<dbReference type="Gene3D" id="1.10.1040.10">
    <property type="entry name" value="N-(1-d-carboxylethyl)-l-norvaline Dehydrogenase, domain 2"/>
    <property type="match status" value="1"/>
</dbReference>
<feature type="domain" description="3-hydroxyisobutyrate dehydrogenase-like NAD-binding" evidence="6">
    <location>
        <begin position="165"/>
        <end position="285"/>
    </location>
</feature>
<evidence type="ECO:0000256" key="3">
    <source>
        <dbReference type="ARBA" id="ARBA00023027"/>
    </source>
</evidence>
<dbReference type="InterPro" id="IPR006115">
    <property type="entry name" value="6PGDH_NADP-bd"/>
</dbReference>
<dbReference type="PIRSF" id="PIRSF000103">
    <property type="entry name" value="HIBADH"/>
    <property type="match status" value="1"/>
</dbReference>
<dbReference type="RefSeq" id="WP_307356868.1">
    <property type="nucleotide sequence ID" value="NZ_JAUSTB010000001.1"/>
</dbReference>
<evidence type="ECO:0000313" key="8">
    <source>
        <dbReference type="Proteomes" id="UP001239267"/>
    </source>
</evidence>
<dbReference type="InterPro" id="IPR015815">
    <property type="entry name" value="HIBADH-related"/>
</dbReference>
<dbReference type="PANTHER" id="PTHR22981">
    <property type="entry name" value="3-HYDROXYISOBUTYRATE DEHYDROGENASE-RELATED"/>
    <property type="match status" value="1"/>
</dbReference>